<dbReference type="PANTHER" id="PTHR24198:SF165">
    <property type="entry name" value="ANKYRIN REPEAT-CONTAINING PROTEIN-RELATED"/>
    <property type="match status" value="1"/>
</dbReference>
<feature type="repeat" description="ANK" evidence="3">
    <location>
        <begin position="332"/>
        <end position="365"/>
    </location>
</feature>
<dbReference type="Proteomes" id="UP000326198">
    <property type="component" value="Unassembled WGS sequence"/>
</dbReference>
<dbReference type="InterPro" id="IPR036770">
    <property type="entry name" value="Ankyrin_rpt-contain_sf"/>
</dbReference>
<dbReference type="PROSITE" id="PS50088">
    <property type="entry name" value="ANK_REPEAT"/>
    <property type="match status" value="4"/>
</dbReference>
<protein>
    <submittedName>
        <fullName evidence="4">Ankyrin repeat-containing domain protein</fullName>
    </submittedName>
</protein>
<dbReference type="OrthoDB" id="341259at2759"/>
<dbReference type="SUPFAM" id="SSF48403">
    <property type="entry name" value="Ankyrin repeat"/>
    <property type="match status" value="1"/>
</dbReference>
<accession>A0A5N7BI12</accession>
<dbReference type="Gene3D" id="1.25.40.20">
    <property type="entry name" value="Ankyrin repeat-containing domain"/>
    <property type="match status" value="3"/>
</dbReference>
<sequence length="398" mass="43557">MQSLCPPIDDLRSEDLVEAVTARHVSIVKSLLETRRVDVNAMDGHDRSPLWHAVSSKKKEMVQLLLDNGGDITAADLDSMTPLHQAIEKGYTPVAKILLSCSNTESVKLVLKGGDGDGDTEYEPPLCLTARTGNVAIVRLLLGHGSDVNIPDYQRRTPLHLAAAKGVQATWFGQRQVAKCLLAEGQVDMNAVGSDRSTSLHHAVEHGDKLVFRLLLRVEGLDPNVSNSIGQTPLSRAVESSNLDMVHLLLTRCDIRVNAMNPNQPSPLWLAVKAGHLSMVATLLHHPTIDPNKAWGIHLPPLLLSIVDGQEDIAMLLLGLGERLDVNARTLNGETALSLAAQRGSCQVVDRILQDRRTDVNCENKDGQTALWWAEQNGHTAVVERLRADPRVRFNIEE</sequence>
<evidence type="ECO:0000256" key="3">
    <source>
        <dbReference type="PROSITE-ProRule" id="PRU00023"/>
    </source>
</evidence>
<dbReference type="AlphaFoldDB" id="A0A5N7BI12"/>
<dbReference type="InterPro" id="IPR002110">
    <property type="entry name" value="Ankyrin_rpt"/>
</dbReference>
<keyword evidence="5" id="KW-1185">Reference proteome</keyword>
<dbReference type="Pfam" id="PF12796">
    <property type="entry name" value="Ank_2"/>
    <property type="match status" value="4"/>
</dbReference>
<proteinExistence type="predicted"/>
<keyword evidence="1" id="KW-0677">Repeat</keyword>
<dbReference type="EMBL" id="ML736172">
    <property type="protein sequence ID" value="KAE8381365.1"/>
    <property type="molecule type" value="Genomic_DNA"/>
</dbReference>
<dbReference type="PROSITE" id="PS50297">
    <property type="entry name" value="ANK_REP_REGION"/>
    <property type="match status" value="3"/>
</dbReference>
<evidence type="ECO:0000313" key="5">
    <source>
        <dbReference type="Proteomes" id="UP000326198"/>
    </source>
</evidence>
<evidence type="ECO:0000256" key="2">
    <source>
        <dbReference type="ARBA" id="ARBA00023043"/>
    </source>
</evidence>
<evidence type="ECO:0000313" key="4">
    <source>
        <dbReference type="EMBL" id="KAE8381365.1"/>
    </source>
</evidence>
<reference evidence="4 5" key="1">
    <citation type="submission" date="2019-04" db="EMBL/GenBank/DDBJ databases">
        <title>Friends and foes A comparative genomics studyof 23 Aspergillus species from section Flavi.</title>
        <authorList>
            <consortium name="DOE Joint Genome Institute"/>
            <person name="Kjaerbolling I."/>
            <person name="Vesth T."/>
            <person name="Frisvad J.C."/>
            <person name="Nybo J.L."/>
            <person name="Theobald S."/>
            <person name="Kildgaard S."/>
            <person name="Isbrandt T."/>
            <person name="Kuo A."/>
            <person name="Sato A."/>
            <person name="Lyhne E.K."/>
            <person name="Kogle M.E."/>
            <person name="Wiebenga A."/>
            <person name="Kun R.S."/>
            <person name="Lubbers R.J."/>
            <person name="Makela M.R."/>
            <person name="Barry K."/>
            <person name="Chovatia M."/>
            <person name="Clum A."/>
            <person name="Daum C."/>
            <person name="Haridas S."/>
            <person name="He G."/>
            <person name="LaButti K."/>
            <person name="Lipzen A."/>
            <person name="Mondo S."/>
            <person name="Riley R."/>
            <person name="Salamov A."/>
            <person name="Simmons B.A."/>
            <person name="Magnuson J.K."/>
            <person name="Henrissat B."/>
            <person name="Mortensen U.H."/>
            <person name="Larsen T.O."/>
            <person name="Devries R.P."/>
            <person name="Grigoriev I.V."/>
            <person name="Machida M."/>
            <person name="Baker S.E."/>
            <person name="Andersen M.R."/>
        </authorList>
    </citation>
    <scope>NUCLEOTIDE SEQUENCE [LARGE SCALE GENOMIC DNA]</scope>
    <source>
        <strain evidence="4 5">IBT 29228</strain>
    </source>
</reference>
<keyword evidence="2 3" id="KW-0040">ANK repeat</keyword>
<dbReference type="PRINTS" id="PR01415">
    <property type="entry name" value="ANKYRIN"/>
</dbReference>
<feature type="repeat" description="ANK" evidence="3">
    <location>
        <begin position="78"/>
        <end position="100"/>
    </location>
</feature>
<gene>
    <name evidence="4" type="ORF">BDV26DRAFT_278923</name>
</gene>
<feature type="repeat" description="ANK" evidence="3">
    <location>
        <begin position="121"/>
        <end position="153"/>
    </location>
</feature>
<organism evidence="4 5">
    <name type="scientific">Aspergillus bertholletiae</name>
    <dbReference type="NCBI Taxonomy" id="1226010"/>
    <lineage>
        <taxon>Eukaryota</taxon>
        <taxon>Fungi</taxon>
        <taxon>Dikarya</taxon>
        <taxon>Ascomycota</taxon>
        <taxon>Pezizomycotina</taxon>
        <taxon>Eurotiomycetes</taxon>
        <taxon>Eurotiomycetidae</taxon>
        <taxon>Eurotiales</taxon>
        <taxon>Aspergillaceae</taxon>
        <taxon>Aspergillus</taxon>
        <taxon>Aspergillus subgen. Circumdati</taxon>
    </lineage>
</organism>
<feature type="repeat" description="ANK" evidence="3">
    <location>
        <begin position="45"/>
        <end position="77"/>
    </location>
</feature>
<dbReference type="PANTHER" id="PTHR24198">
    <property type="entry name" value="ANKYRIN REPEAT AND PROTEIN KINASE DOMAIN-CONTAINING PROTEIN"/>
    <property type="match status" value="1"/>
</dbReference>
<evidence type="ECO:0000256" key="1">
    <source>
        <dbReference type="ARBA" id="ARBA00022737"/>
    </source>
</evidence>
<dbReference type="SMART" id="SM00248">
    <property type="entry name" value="ANK"/>
    <property type="match status" value="11"/>
</dbReference>
<name>A0A5N7BI12_9EURO</name>